<dbReference type="Proteomes" id="UP000198828">
    <property type="component" value="Unassembled WGS sequence"/>
</dbReference>
<gene>
    <name evidence="3" type="ORF">SAMN05660923_00207</name>
</gene>
<dbReference type="PANTHER" id="PTHR21015:SF22">
    <property type="entry name" value="GLYCOSYLTRANSFERASE"/>
    <property type="match status" value="1"/>
</dbReference>
<name>A0A1H2QR81_9FIRM</name>
<dbReference type="InterPro" id="IPR020023">
    <property type="entry name" value="PseG"/>
</dbReference>
<dbReference type="NCBIfam" id="TIGR03590">
    <property type="entry name" value="PseG"/>
    <property type="match status" value="1"/>
</dbReference>
<protein>
    <submittedName>
        <fullName evidence="3">UDP-2,4-diacetamido-2,4,6-trideoxy-beta-L-altropyranose hydrolase</fullName>
    </submittedName>
</protein>
<feature type="binding site" evidence="2">
    <location>
        <position position="244"/>
    </location>
    <ligand>
        <name>substrate</name>
    </ligand>
</feature>
<accession>A0A1H2QR81</accession>
<dbReference type="Gene3D" id="3.40.50.11190">
    <property type="match status" value="1"/>
</dbReference>
<dbReference type="OrthoDB" id="9805604at2"/>
<dbReference type="AlphaFoldDB" id="A0A1H2QR81"/>
<evidence type="ECO:0000313" key="3">
    <source>
        <dbReference type="EMBL" id="SDW09651.1"/>
    </source>
</evidence>
<evidence type="ECO:0000256" key="2">
    <source>
        <dbReference type="PIRSR" id="PIRSR620023-2"/>
    </source>
</evidence>
<evidence type="ECO:0000256" key="1">
    <source>
        <dbReference type="PIRSR" id="PIRSR620023-1"/>
    </source>
</evidence>
<keyword evidence="3" id="KW-0378">Hydrolase</keyword>
<reference evidence="3 4" key="1">
    <citation type="submission" date="2016-10" db="EMBL/GenBank/DDBJ databases">
        <authorList>
            <person name="de Groot N.N."/>
        </authorList>
    </citation>
    <scope>NUCLEOTIDE SEQUENCE [LARGE SCALE GENOMIC DNA]</scope>
    <source>
        <strain evidence="3 4">DSM 23310</strain>
    </source>
</reference>
<dbReference type="GO" id="GO:0016757">
    <property type="term" value="F:glycosyltransferase activity"/>
    <property type="evidence" value="ECO:0007669"/>
    <property type="project" value="TreeGrafter"/>
</dbReference>
<dbReference type="GO" id="GO:0016787">
    <property type="term" value="F:hydrolase activity"/>
    <property type="evidence" value="ECO:0007669"/>
    <property type="project" value="UniProtKB-KW"/>
</dbReference>
<dbReference type="RefSeq" id="WP_093749965.1">
    <property type="nucleotide sequence ID" value="NZ_FNNG01000001.1"/>
</dbReference>
<dbReference type="PANTHER" id="PTHR21015">
    <property type="entry name" value="UDP-N-ACETYLGLUCOSAMINE--N-ACETYLMURAMYL-(PENTAPEPTIDE) PYROPHOSPHORYL-UNDECAPRENOL N-ACETYLGLUCOSAMINE TRANSFERASE 1"/>
    <property type="match status" value="1"/>
</dbReference>
<dbReference type="SUPFAM" id="SSF53756">
    <property type="entry name" value="UDP-Glycosyltransferase/glycogen phosphorylase"/>
    <property type="match status" value="1"/>
</dbReference>
<organism evidence="3 4">
    <name type="scientific">Tepidimicrobium xylanilyticum</name>
    <dbReference type="NCBI Taxonomy" id="1123352"/>
    <lineage>
        <taxon>Bacteria</taxon>
        <taxon>Bacillati</taxon>
        <taxon>Bacillota</taxon>
        <taxon>Tissierellia</taxon>
        <taxon>Tissierellales</taxon>
        <taxon>Tepidimicrobiaceae</taxon>
        <taxon>Tepidimicrobium</taxon>
    </lineage>
</organism>
<keyword evidence="4" id="KW-1185">Reference proteome</keyword>
<dbReference type="Gene3D" id="3.40.50.2000">
    <property type="entry name" value="Glycogen Phosphorylase B"/>
    <property type="match status" value="1"/>
</dbReference>
<feature type="active site" description="Proton acceptor" evidence="1">
    <location>
        <position position="17"/>
    </location>
</feature>
<evidence type="ECO:0000313" key="4">
    <source>
        <dbReference type="Proteomes" id="UP000198828"/>
    </source>
</evidence>
<proteinExistence type="predicted"/>
<dbReference type="EMBL" id="FNNG01000001">
    <property type="protein sequence ID" value="SDW09651.1"/>
    <property type="molecule type" value="Genomic_DNA"/>
</dbReference>
<feature type="binding site" evidence="2">
    <location>
        <position position="145"/>
    </location>
    <ligand>
        <name>substrate</name>
    </ligand>
</feature>
<sequence length="332" mass="38049">MKAVIYANGSSTIGLGHIMRTLTIAKELKKKGILVEYITDRSDKNAVKLVKDGGFNIIHVANILDYLLSFKSLIYDLAIIDDYNIEEHDINKFYNIAGKIVYIDDLVKFKEYNMDLLINTSIEALNIEYKGKTKKLLGPKYALLRDEFKQIKYKLPKPNVERIMITLGGGDENNFTKYILDMLLDNYVDIEYDVVLGNSYKYKDFMIKNYRHENINFYINTNNMAGIMLNCDLAISAGGNTLYELCACGTPTIAAIIADNQIKFVQGVSRETEIDYLDLIDKDLLIEKYNFINIVEKNIENYSHRIKTSKQMLSLVDGQGSKRIVDEIMKLF</sequence>